<gene>
    <name evidence="1" type="ORF">DPPLL_34080</name>
</gene>
<protein>
    <recommendedName>
        <fullName evidence="3">Hydrolase</fullName>
    </recommendedName>
</protein>
<dbReference type="Gene3D" id="3.40.50.1000">
    <property type="entry name" value="HAD superfamily/HAD-like"/>
    <property type="match status" value="1"/>
</dbReference>
<dbReference type="SUPFAM" id="SSF56784">
    <property type="entry name" value="HAD-like"/>
    <property type="match status" value="1"/>
</dbReference>
<evidence type="ECO:0000313" key="1">
    <source>
        <dbReference type="EMBL" id="BDD89043.1"/>
    </source>
</evidence>
<dbReference type="InterPro" id="IPR036412">
    <property type="entry name" value="HAD-like_sf"/>
</dbReference>
<reference evidence="1 2" key="1">
    <citation type="submission" date="2022-01" db="EMBL/GenBank/DDBJ databases">
        <title>Desulfofustis limnae sp. nov., a novel mesophilic sulfate-reducing bacterium isolated from marsh soil.</title>
        <authorList>
            <person name="Watanabe M."/>
            <person name="Takahashi A."/>
            <person name="Kojima H."/>
            <person name="Fukui M."/>
        </authorList>
    </citation>
    <scope>NUCLEOTIDE SEQUENCE [LARGE SCALE GENOMIC DNA]</scope>
    <source>
        <strain evidence="1 2">PPLL</strain>
    </source>
</reference>
<dbReference type="InterPro" id="IPR023214">
    <property type="entry name" value="HAD_sf"/>
</dbReference>
<evidence type="ECO:0008006" key="3">
    <source>
        <dbReference type="Google" id="ProtNLM"/>
    </source>
</evidence>
<name>A0ABM7WDJ1_9BACT</name>
<evidence type="ECO:0000313" key="2">
    <source>
        <dbReference type="Proteomes" id="UP000830055"/>
    </source>
</evidence>
<dbReference type="RefSeq" id="WP_284152369.1">
    <property type="nucleotide sequence ID" value="NZ_AP025516.1"/>
</dbReference>
<organism evidence="1 2">
    <name type="scientific">Desulfofustis limnaeus</name>
    <dbReference type="NCBI Taxonomy" id="2740163"/>
    <lineage>
        <taxon>Bacteria</taxon>
        <taxon>Pseudomonadati</taxon>
        <taxon>Thermodesulfobacteriota</taxon>
        <taxon>Desulfobulbia</taxon>
        <taxon>Desulfobulbales</taxon>
        <taxon>Desulfocapsaceae</taxon>
        <taxon>Desulfofustis</taxon>
    </lineage>
</organism>
<dbReference type="EMBL" id="AP025516">
    <property type="protein sequence ID" value="BDD89043.1"/>
    <property type="molecule type" value="Genomic_DNA"/>
</dbReference>
<proteinExistence type="predicted"/>
<keyword evidence="2" id="KW-1185">Reference proteome</keyword>
<dbReference type="Proteomes" id="UP000830055">
    <property type="component" value="Chromosome"/>
</dbReference>
<sequence length="131" mass="14718">MIICVDFDGTIVDHRYPELGQPVPEAVVWLKRLQSCGARLILYTMRSEEGVAGNTLLPAVRYLQEQGVELYGVNHNPTQESWTSSPKVYADLYIDDSAFGCPLVRPPGFTRPCVDWKKIGPAVEHLCLSRR</sequence>
<accession>A0ABM7WDJ1</accession>